<dbReference type="PRINTS" id="PR01415">
    <property type="entry name" value="ANKYRIN"/>
</dbReference>
<feature type="repeat" description="ANK" evidence="3">
    <location>
        <begin position="234"/>
        <end position="266"/>
    </location>
</feature>
<dbReference type="KEGG" id="osn:115218011"/>
<dbReference type="RefSeq" id="XP_029643617.2">
    <property type="nucleotide sequence ID" value="XM_029787757.2"/>
</dbReference>
<evidence type="ECO:0000256" key="3">
    <source>
        <dbReference type="PROSITE-ProRule" id="PRU00023"/>
    </source>
</evidence>
<dbReference type="PANTHER" id="PTHR23206">
    <property type="entry name" value="MASK PROTEIN"/>
    <property type="match status" value="1"/>
</dbReference>
<dbReference type="Gene3D" id="1.25.40.20">
    <property type="entry name" value="Ankyrin repeat-containing domain"/>
    <property type="match status" value="3"/>
</dbReference>
<dbReference type="GO" id="GO:0045087">
    <property type="term" value="P:innate immune response"/>
    <property type="evidence" value="ECO:0007669"/>
    <property type="project" value="TreeGrafter"/>
</dbReference>
<dbReference type="SMART" id="SM00248">
    <property type="entry name" value="ANK"/>
    <property type="match status" value="7"/>
</dbReference>
<accession>A0A6P7SZM7</accession>
<dbReference type="Proteomes" id="UP000515154">
    <property type="component" value="Linkage group LG12"/>
</dbReference>
<dbReference type="InterPro" id="IPR051631">
    <property type="entry name" value="Ankyrin-KH/SAM_domain"/>
</dbReference>
<dbReference type="PROSITE" id="PS50297">
    <property type="entry name" value="ANK_REP_REGION"/>
    <property type="match status" value="5"/>
</dbReference>
<organism evidence="4 5">
    <name type="scientific">Octopus sinensis</name>
    <name type="common">East Asian common octopus</name>
    <dbReference type="NCBI Taxonomy" id="2607531"/>
    <lineage>
        <taxon>Eukaryota</taxon>
        <taxon>Metazoa</taxon>
        <taxon>Spiralia</taxon>
        <taxon>Lophotrochozoa</taxon>
        <taxon>Mollusca</taxon>
        <taxon>Cephalopoda</taxon>
        <taxon>Coleoidea</taxon>
        <taxon>Octopodiformes</taxon>
        <taxon>Octopoda</taxon>
        <taxon>Incirrata</taxon>
        <taxon>Octopodidae</taxon>
        <taxon>Octopus</taxon>
    </lineage>
</organism>
<dbReference type="InterPro" id="IPR036770">
    <property type="entry name" value="Ankyrin_rpt-contain_sf"/>
</dbReference>
<dbReference type="InterPro" id="IPR002110">
    <property type="entry name" value="Ankyrin_rpt"/>
</dbReference>
<reference evidence="5" key="1">
    <citation type="submission" date="2025-08" db="UniProtKB">
        <authorList>
            <consortium name="RefSeq"/>
        </authorList>
    </citation>
    <scope>IDENTIFICATION</scope>
</reference>
<evidence type="ECO:0000313" key="4">
    <source>
        <dbReference type="Proteomes" id="UP000515154"/>
    </source>
</evidence>
<evidence type="ECO:0000256" key="1">
    <source>
        <dbReference type="ARBA" id="ARBA00022737"/>
    </source>
</evidence>
<feature type="repeat" description="ANK" evidence="3">
    <location>
        <begin position="134"/>
        <end position="166"/>
    </location>
</feature>
<evidence type="ECO:0000256" key="2">
    <source>
        <dbReference type="ARBA" id="ARBA00023043"/>
    </source>
</evidence>
<dbReference type="FunFam" id="1.25.40.20:FF:000584">
    <property type="entry name" value="Uncharacterized protein"/>
    <property type="match status" value="1"/>
</dbReference>
<dbReference type="Pfam" id="PF12796">
    <property type="entry name" value="Ank_2"/>
    <property type="match status" value="3"/>
</dbReference>
<dbReference type="AlphaFoldDB" id="A0A6P7SZM7"/>
<dbReference type="GO" id="GO:0005737">
    <property type="term" value="C:cytoplasm"/>
    <property type="evidence" value="ECO:0007669"/>
    <property type="project" value="TreeGrafter"/>
</dbReference>
<dbReference type="SUPFAM" id="SSF48403">
    <property type="entry name" value="Ankyrin repeat"/>
    <property type="match status" value="1"/>
</dbReference>
<feature type="repeat" description="ANK" evidence="3">
    <location>
        <begin position="167"/>
        <end position="199"/>
    </location>
</feature>
<sequence length="352" mass="37690">MQVFQALWEDIEELWAFEAQAVAVSGSAFAKSRCITSIFELLSSGFQVQLFGQANLLIERGANLEEVNDEGYTPLMEAAREGHEEMVALLLAHGADINAQTEETQETALTLACCGGFLEVADFLIKAGADIELGCSTPLMEAAQEGHLDLVSYLLGNDANVHAQTATGDTALTYACENGHTDVAEILLRANAKLEHESEGGRTPLMKAARAGHQCTVQFLINKGANVNRQTSTNDHTVLSLACAGGHLEVVELLLNSGANLTHRLKDGSTMIIEAAKGGHTAVVSLLLEFPNRFMHSAPEYSQPTHQDVNLNTEHRVPVHGLGNIVPPNDPDSGAMNANGYVPSLPGHIIHK</sequence>
<gene>
    <name evidence="5" type="primary">LOC115218011</name>
</gene>
<keyword evidence="1" id="KW-0677">Repeat</keyword>
<dbReference type="PANTHER" id="PTHR23206:SF8">
    <property type="entry name" value="ANKYRIN REPEAT AND KH DOMAIN-CONTAINING 1"/>
    <property type="match status" value="1"/>
</dbReference>
<feature type="repeat" description="ANK" evidence="3">
    <location>
        <begin position="200"/>
        <end position="232"/>
    </location>
</feature>
<dbReference type="FunFam" id="1.25.40.20:FF:000026">
    <property type="entry name" value="ankyrin repeat domain-containing protein 17 isoform X3"/>
    <property type="match status" value="1"/>
</dbReference>
<protein>
    <submittedName>
        <fullName evidence="5">Ankyrin repeat and KH domain-containing protein 1-like</fullName>
    </submittedName>
</protein>
<keyword evidence="4" id="KW-1185">Reference proteome</keyword>
<feature type="repeat" description="ANK" evidence="3">
    <location>
        <begin position="70"/>
        <end position="102"/>
    </location>
</feature>
<proteinExistence type="predicted"/>
<dbReference type="PROSITE" id="PS50088">
    <property type="entry name" value="ANK_REPEAT"/>
    <property type="match status" value="5"/>
</dbReference>
<name>A0A6P7SZM7_9MOLL</name>
<keyword evidence="2 3" id="KW-0040">ANK repeat</keyword>
<evidence type="ECO:0000313" key="5">
    <source>
        <dbReference type="RefSeq" id="XP_029643617.2"/>
    </source>
</evidence>